<protein>
    <submittedName>
        <fullName evidence="6">HD-like signal output (HDOD) domain, no enzymatic activity</fullName>
    </submittedName>
</protein>
<dbReference type="InterPro" id="IPR013976">
    <property type="entry name" value="HDOD"/>
</dbReference>
<dbReference type="Pfam" id="PF08668">
    <property type="entry name" value="HDOD"/>
    <property type="match status" value="1"/>
</dbReference>
<evidence type="ECO:0000256" key="3">
    <source>
        <dbReference type="PROSITE-ProRule" id="PRU00169"/>
    </source>
</evidence>
<evidence type="ECO:0000256" key="2">
    <source>
        <dbReference type="ARBA" id="ARBA00023012"/>
    </source>
</evidence>
<evidence type="ECO:0000259" key="5">
    <source>
        <dbReference type="PROSITE" id="PS51833"/>
    </source>
</evidence>
<accession>A0A1H2PYG2</accession>
<dbReference type="PROSITE" id="PS50110">
    <property type="entry name" value="RESPONSE_REGULATORY"/>
    <property type="match status" value="1"/>
</dbReference>
<evidence type="ECO:0000313" key="7">
    <source>
        <dbReference type="Proteomes" id="UP000199675"/>
    </source>
</evidence>
<evidence type="ECO:0000259" key="4">
    <source>
        <dbReference type="PROSITE" id="PS50110"/>
    </source>
</evidence>
<dbReference type="InterPro" id="IPR011006">
    <property type="entry name" value="CheY-like_superfamily"/>
</dbReference>
<dbReference type="GO" id="GO:0000160">
    <property type="term" value="P:phosphorelay signal transduction system"/>
    <property type="evidence" value="ECO:0007669"/>
    <property type="project" value="UniProtKB-KW"/>
</dbReference>
<sequence>MKAMILEDDVLMAELLETILAGLYTRMNADIVTSEEQALAAWEPGKYQLLICDWNLPDGSGLDVVRKIRKQDQDVPILMISGRSDRDSVLAAAHYRISGFISKPFRVEMVRDRLKTIFPPETDPETSSGDLEQMLADVCEGPFQLPTTLEIADILELMQRPQELDVSQLAERWREETGVTTRLLEVANRSRFKMTGEPVRTLEDAIKVVGTQMSLNLALGLALDTTHSLTDSRLRERAEGFQSQSESVGTQARVMFRDLQLDSGNQAYTAGLLSLVGELVVLSVLQQYLHRGDSLDEGMIDKALKNWAQPCGNRLKVQWRLPLDLRELIGAIHSLPRGETHQDRIVMRAAALVARGDAESSECQRLLSFAGLDPGHYTGNVHRAE</sequence>
<reference evidence="6 7" key="1">
    <citation type="submission" date="2016-10" db="EMBL/GenBank/DDBJ databases">
        <authorList>
            <person name="de Groot N.N."/>
        </authorList>
    </citation>
    <scope>NUCLEOTIDE SEQUENCE [LARGE SCALE GENOMIC DNA]</scope>
    <source>
        <strain evidence="6 7">CGMCC 1.7059</strain>
    </source>
</reference>
<dbReference type="SUPFAM" id="SSF109604">
    <property type="entry name" value="HD-domain/PDEase-like"/>
    <property type="match status" value="1"/>
</dbReference>
<gene>
    <name evidence="6" type="ORF">SAMN04487960_10130</name>
</gene>
<dbReference type="Gene3D" id="1.10.3210.10">
    <property type="entry name" value="Hypothetical protein af1432"/>
    <property type="match status" value="1"/>
</dbReference>
<dbReference type="Proteomes" id="UP000199675">
    <property type="component" value="Unassembled WGS sequence"/>
</dbReference>
<feature type="domain" description="Response regulatory" evidence="4">
    <location>
        <begin position="2"/>
        <end position="118"/>
    </location>
</feature>
<feature type="domain" description="HDOD" evidence="5">
    <location>
        <begin position="144"/>
        <end position="335"/>
    </location>
</feature>
<dbReference type="InterPro" id="IPR001789">
    <property type="entry name" value="Sig_transdc_resp-reg_receiver"/>
</dbReference>
<dbReference type="AlphaFoldDB" id="A0A1H2PYG2"/>
<proteinExistence type="predicted"/>
<dbReference type="InterPro" id="IPR050595">
    <property type="entry name" value="Bact_response_regulator"/>
</dbReference>
<dbReference type="EMBL" id="FNNE01000001">
    <property type="protein sequence ID" value="SDV99886.1"/>
    <property type="molecule type" value="Genomic_DNA"/>
</dbReference>
<dbReference type="CDD" id="cd00156">
    <property type="entry name" value="REC"/>
    <property type="match status" value="1"/>
</dbReference>
<dbReference type="PANTHER" id="PTHR44591:SF14">
    <property type="entry name" value="PROTEIN PILG"/>
    <property type="match status" value="1"/>
</dbReference>
<dbReference type="OrthoDB" id="2085719at2"/>
<evidence type="ECO:0000256" key="1">
    <source>
        <dbReference type="ARBA" id="ARBA00022553"/>
    </source>
</evidence>
<dbReference type="RefSeq" id="WP_091810922.1">
    <property type="nucleotide sequence ID" value="NZ_FNNE01000001.1"/>
</dbReference>
<evidence type="ECO:0000313" key="6">
    <source>
        <dbReference type="EMBL" id="SDV99886.1"/>
    </source>
</evidence>
<dbReference type="Pfam" id="PF00072">
    <property type="entry name" value="Response_reg"/>
    <property type="match status" value="1"/>
</dbReference>
<dbReference type="Gene3D" id="3.40.50.2300">
    <property type="match status" value="1"/>
</dbReference>
<feature type="modified residue" description="4-aspartylphosphate" evidence="3">
    <location>
        <position position="53"/>
    </location>
</feature>
<dbReference type="STRING" id="488533.SAMN04487960_10130"/>
<organism evidence="6 7">
    <name type="scientific">Marinobacter mobilis</name>
    <dbReference type="NCBI Taxonomy" id="488533"/>
    <lineage>
        <taxon>Bacteria</taxon>
        <taxon>Pseudomonadati</taxon>
        <taxon>Pseudomonadota</taxon>
        <taxon>Gammaproteobacteria</taxon>
        <taxon>Pseudomonadales</taxon>
        <taxon>Marinobacteraceae</taxon>
        <taxon>Marinobacter</taxon>
    </lineage>
</organism>
<keyword evidence="2" id="KW-0902">Two-component regulatory system</keyword>
<dbReference type="SMART" id="SM00448">
    <property type="entry name" value="REC"/>
    <property type="match status" value="1"/>
</dbReference>
<dbReference type="PROSITE" id="PS51833">
    <property type="entry name" value="HDOD"/>
    <property type="match status" value="1"/>
</dbReference>
<keyword evidence="1 3" id="KW-0597">Phosphoprotein</keyword>
<dbReference type="SUPFAM" id="SSF52172">
    <property type="entry name" value="CheY-like"/>
    <property type="match status" value="1"/>
</dbReference>
<keyword evidence="7" id="KW-1185">Reference proteome</keyword>
<name>A0A1H2PYG2_9GAMM</name>
<dbReference type="PANTHER" id="PTHR44591">
    <property type="entry name" value="STRESS RESPONSE REGULATOR PROTEIN 1"/>
    <property type="match status" value="1"/>
</dbReference>